<evidence type="ECO:0000313" key="3">
    <source>
        <dbReference type="Proteomes" id="UP001626593"/>
    </source>
</evidence>
<evidence type="ECO:0000256" key="1">
    <source>
        <dbReference type="SAM" id="SignalP"/>
    </source>
</evidence>
<proteinExistence type="predicted"/>
<gene>
    <name evidence="2" type="ORF">U5817_22115</name>
</gene>
<sequence>MRSKGVTKIRASALAVAAALAGLAGGPARGADASTNYELAALPGGEGTMKSWAADDFSFNLSGYARGWVSVNLEDQPELKAIGEKSKGKLSMVRGSLLLDADAKTGPIKWKAIGRVDREYKTDYLDDLERLRETNGTNRGGHASSILDNYNRGEVREFWAEIPLGERVTVKAGKQQLVWGESDFFHAMDLVHGYDLSWRLFFEGENEEWRKPLTLISTKIRVPEADGMLAAYIRPGVDRCQDIGNTYDIQGGRWFFQPYRGFDLTAVTDKDCDHPAGDYRDVTGGVRWSGEALGLSYSFAWLTTFSADPVANSAFRPYKKAPEGAVFDRIHPQIDVYGMTVSGYSATLDAVLSAEMAYTKDQPYNIGTGAFLNPTVPGNVGIGLGGVKLKDTLTTMLRIDKDLDLQGVFGTSRPSFSSIQLFDTQVLNFKESDDLVRLFAYGTPLTEHNTILTAFTTLNYRNDTINPGFAIGFDLSHGGGFAIPSVSLTLNDEWLARIEADIFWTGNRSNKVQFSGERSQLFGYFDNASQLVFRLTRQF</sequence>
<accession>A0ABZ1AN11</accession>
<keyword evidence="1" id="KW-0732">Signal</keyword>
<evidence type="ECO:0000313" key="2">
    <source>
        <dbReference type="EMBL" id="WRL45866.1"/>
    </source>
</evidence>
<dbReference type="EMBL" id="CP141259">
    <property type="protein sequence ID" value="WRL45866.1"/>
    <property type="molecule type" value="Genomic_DNA"/>
</dbReference>
<keyword evidence="3" id="KW-1185">Reference proteome</keyword>
<reference evidence="2 3" key="1">
    <citation type="submission" date="2023-12" db="EMBL/GenBank/DDBJ databases">
        <title>A. evansii MAY27, complete genome.</title>
        <authorList>
            <person name="Wang Y."/>
        </authorList>
    </citation>
    <scope>NUCLEOTIDE SEQUENCE [LARGE SCALE GENOMIC DNA]</scope>
    <source>
        <strain evidence="2 3">MAY27</strain>
    </source>
</reference>
<dbReference type="RefSeq" id="WP_211167015.1">
    <property type="nucleotide sequence ID" value="NZ_CAWPLS010000055.1"/>
</dbReference>
<dbReference type="InterPro" id="IPR010727">
    <property type="entry name" value="DUF1302"/>
</dbReference>
<dbReference type="Proteomes" id="UP001626593">
    <property type="component" value="Chromosome"/>
</dbReference>
<feature type="signal peptide" evidence="1">
    <location>
        <begin position="1"/>
        <end position="30"/>
    </location>
</feature>
<protein>
    <submittedName>
        <fullName evidence="2">DUF1302 family protein</fullName>
    </submittedName>
</protein>
<dbReference type="Pfam" id="PF06980">
    <property type="entry name" value="DUF1302"/>
    <property type="match status" value="1"/>
</dbReference>
<organism evidence="2 3">
    <name type="scientific">Aromatoleum evansii</name>
    <name type="common">Azoarcus evansii</name>
    <dbReference type="NCBI Taxonomy" id="59406"/>
    <lineage>
        <taxon>Bacteria</taxon>
        <taxon>Pseudomonadati</taxon>
        <taxon>Pseudomonadota</taxon>
        <taxon>Betaproteobacteria</taxon>
        <taxon>Rhodocyclales</taxon>
        <taxon>Rhodocyclaceae</taxon>
        <taxon>Aromatoleum</taxon>
    </lineage>
</organism>
<feature type="chain" id="PRO_5047510777" evidence="1">
    <location>
        <begin position="31"/>
        <end position="539"/>
    </location>
</feature>
<name>A0ABZ1AN11_AROEV</name>